<dbReference type="SUPFAM" id="SSF140566">
    <property type="entry name" value="FlgN-like"/>
    <property type="match status" value="1"/>
</dbReference>
<dbReference type="Proteomes" id="UP000184171">
    <property type="component" value="Unassembled WGS sequence"/>
</dbReference>
<dbReference type="EMBL" id="FQZT01000017">
    <property type="protein sequence ID" value="SHJ80521.1"/>
    <property type="molecule type" value="Genomic_DNA"/>
</dbReference>
<dbReference type="RefSeq" id="WP_072909758.1">
    <property type="nucleotide sequence ID" value="NZ_FQZT01000017.1"/>
</dbReference>
<dbReference type="STRING" id="1122189.SAMN02745165_03220"/>
<proteinExistence type="predicted"/>
<name>A0A1M6MAP6_MALRU</name>
<evidence type="ECO:0000313" key="2">
    <source>
        <dbReference type="Proteomes" id="UP000184171"/>
    </source>
</evidence>
<dbReference type="OrthoDB" id="5431649at2"/>
<evidence type="ECO:0008006" key="3">
    <source>
        <dbReference type="Google" id="ProtNLM"/>
    </source>
</evidence>
<keyword evidence="2" id="KW-1185">Reference proteome</keyword>
<dbReference type="InterPro" id="IPR036679">
    <property type="entry name" value="FlgN-like_sf"/>
</dbReference>
<gene>
    <name evidence="1" type="ORF">SAMN02745165_03220</name>
</gene>
<evidence type="ECO:0000313" key="1">
    <source>
        <dbReference type="EMBL" id="SHJ80521.1"/>
    </source>
</evidence>
<protein>
    <recommendedName>
        <fullName evidence="3">FlgN protein</fullName>
    </recommendedName>
</protein>
<organism evidence="1 2">
    <name type="scientific">Malonomonas rubra DSM 5091</name>
    <dbReference type="NCBI Taxonomy" id="1122189"/>
    <lineage>
        <taxon>Bacteria</taxon>
        <taxon>Pseudomonadati</taxon>
        <taxon>Thermodesulfobacteriota</taxon>
        <taxon>Desulfuromonadia</taxon>
        <taxon>Desulfuromonadales</taxon>
        <taxon>Geopsychrobacteraceae</taxon>
        <taxon>Malonomonas</taxon>
    </lineage>
</organism>
<dbReference type="AlphaFoldDB" id="A0A1M6MAP6"/>
<reference evidence="1 2" key="1">
    <citation type="submission" date="2016-11" db="EMBL/GenBank/DDBJ databases">
        <authorList>
            <person name="Jaros S."/>
            <person name="Januszkiewicz K."/>
            <person name="Wedrychowicz H."/>
        </authorList>
    </citation>
    <scope>NUCLEOTIDE SEQUENCE [LARGE SCALE GENOMIC DNA]</scope>
    <source>
        <strain evidence="1 2">DSM 5091</strain>
    </source>
</reference>
<accession>A0A1M6MAP6</accession>
<dbReference type="GO" id="GO:0044780">
    <property type="term" value="P:bacterial-type flagellum assembly"/>
    <property type="evidence" value="ECO:0007669"/>
    <property type="project" value="InterPro"/>
</dbReference>
<sequence length="116" mass="12837">MNMDLKARLEKLLELLLDEREKAKALDMAGLQAVVAEKEALLADLKPQPEEVEGLQDLLKQIDHENRRNAFLLWTGLNMVREMMGFFGKAAMPQVYGGGGQAQTLSQGGRLLSGKV</sequence>